<evidence type="ECO:0000313" key="1">
    <source>
        <dbReference type="EMBL" id="SFZ92966.1"/>
    </source>
</evidence>
<dbReference type="Pfam" id="PF07388">
    <property type="entry name" value="A-2_8-polyST"/>
    <property type="match status" value="1"/>
</dbReference>
<dbReference type="Gene3D" id="3.40.50.11110">
    <property type="entry name" value="Sialyltransferase, C-terminal GT-B Rossman nucleotide-binding domain"/>
    <property type="match status" value="1"/>
</dbReference>
<name>A0A1K2IKY4_9FLAO</name>
<reference evidence="1 2" key="1">
    <citation type="submission" date="2016-10" db="EMBL/GenBank/DDBJ databases">
        <authorList>
            <person name="de Groot N.N."/>
        </authorList>
    </citation>
    <scope>NUCLEOTIDE SEQUENCE [LARGE SCALE GENOMIC DNA]</scope>
    <source>
        <strain evidence="1 2">DSM 18180</strain>
    </source>
</reference>
<dbReference type="STRING" id="369401.SAMN05428642_1021103"/>
<keyword evidence="2" id="KW-1185">Reference proteome</keyword>
<dbReference type="Proteomes" id="UP000182544">
    <property type="component" value="Unassembled WGS sequence"/>
</dbReference>
<dbReference type="OrthoDB" id="8088370at2"/>
<evidence type="ECO:0008006" key="3">
    <source>
        <dbReference type="Google" id="ProtNLM"/>
    </source>
</evidence>
<protein>
    <recommendedName>
        <fullName evidence="3">Glycosyltransferase family 52</fullName>
    </recommendedName>
</protein>
<organism evidence="1 2">
    <name type="scientific">Flaviramulus basaltis</name>
    <dbReference type="NCBI Taxonomy" id="369401"/>
    <lineage>
        <taxon>Bacteria</taxon>
        <taxon>Pseudomonadati</taxon>
        <taxon>Bacteroidota</taxon>
        <taxon>Flavobacteriia</taxon>
        <taxon>Flavobacteriales</taxon>
        <taxon>Flavobacteriaceae</taxon>
        <taxon>Flaviramulus</taxon>
    </lineage>
</organism>
<dbReference type="RefSeq" id="WP_072402447.1">
    <property type="nucleotide sequence ID" value="NZ_FPKV01000002.1"/>
</dbReference>
<dbReference type="InterPro" id="IPR010866">
    <property type="entry name" value="A-2_8-polyST"/>
</dbReference>
<sequence length="348" mass="41100">MRDLVAINGPWQVVTFLNFYMTEYGEKSPPPCTVIFYEINDELKRVCQLILSSYDYVDQIYDAKDLNNIIERSFNNIWICKLFSFESKKLVDSFPLLPIILFEEGMHSYVHKQYFTLMNVIRSTDTINKKLKVSLKYFFKKEDLIRFFPELILPTHQKKCIRNYYLFSLLASGNPKNKISSQYVFNVLEQANRVLEPESILSSGRPCVLVVGQYFSNLDLLTFEYELNVYFRILNYYIDKGFDVYWKGHPRNKMFDQKIKESFGDNVKILKNNSIPLEIFLISNPDIEVCGLSSSVLLYKALLFNDKTKQCLYLVKNQLNKNCIWYNDFLKIFSLIESNVQRINIHML</sequence>
<dbReference type="EMBL" id="FPKV01000002">
    <property type="protein sequence ID" value="SFZ92966.1"/>
    <property type="molecule type" value="Genomic_DNA"/>
</dbReference>
<accession>A0A1K2IKY4</accession>
<proteinExistence type="predicted"/>
<dbReference type="AlphaFoldDB" id="A0A1K2IKY4"/>
<gene>
    <name evidence="1" type="ORF">SAMN05428642_1021103</name>
</gene>
<evidence type="ECO:0000313" key="2">
    <source>
        <dbReference type="Proteomes" id="UP000182544"/>
    </source>
</evidence>
<dbReference type="SUPFAM" id="SSF53756">
    <property type="entry name" value="UDP-Glycosyltransferase/glycogen phosphorylase"/>
    <property type="match status" value="1"/>
</dbReference>